<dbReference type="EMBL" id="JAPWDV010000001">
    <property type="protein sequence ID" value="KAJ6223674.1"/>
    <property type="molecule type" value="Genomic_DNA"/>
</dbReference>
<dbReference type="Pfam" id="PF16214">
    <property type="entry name" value="AC_N"/>
    <property type="match status" value="1"/>
</dbReference>
<dbReference type="Gene3D" id="3.20.20.370">
    <property type="entry name" value="Glycoside hydrolase/deacetylase"/>
    <property type="match status" value="1"/>
</dbReference>
<dbReference type="SUPFAM" id="SSF55073">
    <property type="entry name" value="Nucleotide cyclase"/>
    <property type="match status" value="2"/>
</dbReference>
<proteinExistence type="inferred from homology"/>
<evidence type="ECO:0000256" key="3">
    <source>
        <dbReference type="ARBA" id="ARBA00004141"/>
    </source>
</evidence>
<keyword evidence="13 18" id="KW-0472">Membrane</keyword>
<organism evidence="20 21">
    <name type="scientific">Blomia tropicalis</name>
    <name type="common">Mite</name>
    <dbReference type="NCBI Taxonomy" id="40697"/>
    <lineage>
        <taxon>Eukaryota</taxon>
        <taxon>Metazoa</taxon>
        <taxon>Ecdysozoa</taxon>
        <taxon>Arthropoda</taxon>
        <taxon>Chelicerata</taxon>
        <taxon>Arachnida</taxon>
        <taxon>Acari</taxon>
        <taxon>Acariformes</taxon>
        <taxon>Sarcoptiformes</taxon>
        <taxon>Astigmata</taxon>
        <taxon>Glycyphagoidea</taxon>
        <taxon>Echimyopodidae</taxon>
        <taxon>Blomia</taxon>
    </lineage>
</organism>
<evidence type="ECO:0000256" key="11">
    <source>
        <dbReference type="ARBA" id="ARBA00022989"/>
    </source>
</evidence>
<feature type="transmembrane region" description="Helical" evidence="18">
    <location>
        <begin position="144"/>
        <end position="167"/>
    </location>
</feature>
<dbReference type="Proteomes" id="UP001142055">
    <property type="component" value="Chromosome 1"/>
</dbReference>
<dbReference type="GO" id="GO:0035556">
    <property type="term" value="P:intracellular signal transduction"/>
    <property type="evidence" value="ECO:0007669"/>
    <property type="project" value="InterPro"/>
</dbReference>
<accession>A0A9Q0RRC6</accession>
<dbReference type="Gene3D" id="3.30.70.1230">
    <property type="entry name" value="Nucleotide cyclase"/>
    <property type="match status" value="2"/>
</dbReference>
<keyword evidence="10" id="KW-0460">Magnesium</keyword>
<evidence type="ECO:0000256" key="5">
    <source>
        <dbReference type="ARBA" id="ARBA00022692"/>
    </source>
</evidence>
<comment type="catalytic activity">
    <reaction evidence="1">
        <text>ATP = 3',5'-cyclic AMP + diphosphate</text>
        <dbReference type="Rhea" id="RHEA:15389"/>
        <dbReference type="ChEBI" id="CHEBI:30616"/>
        <dbReference type="ChEBI" id="CHEBI:33019"/>
        <dbReference type="ChEBI" id="CHEBI:58165"/>
        <dbReference type="EC" id="4.6.1.1"/>
    </reaction>
</comment>
<evidence type="ECO:0000256" key="14">
    <source>
        <dbReference type="ARBA" id="ARBA00023180"/>
    </source>
</evidence>
<dbReference type="InterPro" id="IPR018297">
    <property type="entry name" value="A/G_cyclase_CS"/>
</dbReference>
<comment type="cofactor">
    <cofactor evidence="2">
        <name>Mg(2+)</name>
        <dbReference type="ChEBI" id="CHEBI:18420"/>
    </cofactor>
</comment>
<feature type="compositionally biased region" description="Polar residues" evidence="17">
    <location>
        <begin position="1325"/>
        <end position="1337"/>
    </location>
</feature>
<keyword evidence="5 18" id="KW-0812">Transmembrane</keyword>
<evidence type="ECO:0000256" key="15">
    <source>
        <dbReference type="ARBA" id="ARBA00023239"/>
    </source>
</evidence>
<feature type="compositionally biased region" description="Low complexity" evidence="17">
    <location>
        <begin position="566"/>
        <end position="583"/>
    </location>
</feature>
<dbReference type="PANTHER" id="PTHR45627">
    <property type="entry name" value="ADENYLATE CYCLASE TYPE 1"/>
    <property type="match status" value="1"/>
</dbReference>
<feature type="region of interest" description="Disordered" evidence="17">
    <location>
        <begin position="777"/>
        <end position="796"/>
    </location>
</feature>
<comment type="caution">
    <text evidence="20">The sequence shown here is derived from an EMBL/GenBank/DDBJ whole genome shotgun (WGS) entry which is preliminary data.</text>
</comment>
<keyword evidence="12" id="KW-0115">cAMP biosynthesis</keyword>
<feature type="transmembrane region" description="Helical" evidence="18">
    <location>
        <begin position="911"/>
        <end position="932"/>
    </location>
</feature>
<evidence type="ECO:0000256" key="16">
    <source>
        <dbReference type="RuleBase" id="RU000405"/>
    </source>
</evidence>
<keyword evidence="7" id="KW-0677">Repeat</keyword>
<dbReference type="PROSITE" id="PS00452">
    <property type="entry name" value="GUANYLATE_CYCLASE_1"/>
    <property type="match status" value="2"/>
</dbReference>
<evidence type="ECO:0000256" key="1">
    <source>
        <dbReference type="ARBA" id="ARBA00001593"/>
    </source>
</evidence>
<dbReference type="GO" id="GO:0046872">
    <property type="term" value="F:metal ion binding"/>
    <property type="evidence" value="ECO:0007669"/>
    <property type="project" value="UniProtKB-KW"/>
</dbReference>
<dbReference type="InterPro" id="IPR029787">
    <property type="entry name" value="Nucleotide_cyclase"/>
</dbReference>
<evidence type="ECO:0000256" key="2">
    <source>
        <dbReference type="ARBA" id="ARBA00001946"/>
    </source>
</evidence>
<dbReference type="Pfam" id="PF00211">
    <property type="entry name" value="Guanylate_cyc"/>
    <property type="match status" value="2"/>
</dbReference>
<keyword evidence="15 16" id="KW-0456">Lyase</keyword>
<evidence type="ECO:0000313" key="20">
    <source>
        <dbReference type="EMBL" id="KAJ6223674.1"/>
    </source>
</evidence>
<keyword evidence="9" id="KW-0067">ATP-binding</keyword>
<dbReference type="GO" id="GO:0005886">
    <property type="term" value="C:plasma membrane"/>
    <property type="evidence" value="ECO:0007669"/>
    <property type="project" value="TreeGrafter"/>
</dbReference>
<dbReference type="PANTHER" id="PTHR45627:SF1">
    <property type="entry name" value="ADENYLATE CYCLASE TYPE 8"/>
    <property type="match status" value="1"/>
</dbReference>
<dbReference type="FunFam" id="3.30.70.1230:FF:000001">
    <property type="entry name" value="Adenylate cyclase"/>
    <property type="match status" value="1"/>
</dbReference>
<feature type="compositionally biased region" description="Pro residues" evidence="17">
    <location>
        <begin position="1344"/>
        <end position="1356"/>
    </location>
</feature>
<dbReference type="GO" id="GO:0005524">
    <property type="term" value="F:ATP binding"/>
    <property type="evidence" value="ECO:0007669"/>
    <property type="project" value="UniProtKB-KW"/>
</dbReference>
<dbReference type="GO" id="GO:0004016">
    <property type="term" value="F:adenylate cyclase activity"/>
    <property type="evidence" value="ECO:0007669"/>
    <property type="project" value="UniProtKB-EC"/>
</dbReference>
<comment type="similarity">
    <text evidence="16">Belongs to the adenylyl cyclase class-4/guanylyl cyclase family.</text>
</comment>
<evidence type="ECO:0000256" key="10">
    <source>
        <dbReference type="ARBA" id="ARBA00022842"/>
    </source>
</evidence>
<evidence type="ECO:0000256" key="4">
    <source>
        <dbReference type="ARBA" id="ARBA00012201"/>
    </source>
</evidence>
<evidence type="ECO:0000313" key="21">
    <source>
        <dbReference type="Proteomes" id="UP001142055"/>
    </source>
</evidence>
<feature type="region of interest" description="Disordered" evidence="17">
    <location>
        <begin position="1435"/>
        <end position="1463"/>
    </location>
</feature>
<keyword evidence="8" id="KW-0547">Nucleotide-binding</keyword>
<feature type="region of interest" description="Disordered" evidence="17">
    <location>
        <begin position="1321"/>
        <end position="1360"/>
    </location>
</feature>
<gene>
    <name evidence="20" type="ORF">RDWZM_002219</name>
</gene>
<keyword evidence="11 18" id="KW-1133">Transmembrane helix</keyword>
<dbReference type="GO" id="GO:0007189">
    <property type="term" value="P:adenylate cyclase-activating G protein-coupled receptor signaling pathway"/>
    <property type="evidence" value="ECO:0007669"/>
    <property type="project" value="TreeGrafter"/>
</dbReference>
<evidence type="ECO:0000256" key="13">
    <source>
        <dbReference type="ARBA" id="ARBA00023136"/>
    </source>
</evidence>
<feature type="transmembrane region" description="Helical" evidence="18">
    <location>
        <begin position="938"/>
        <end position="957"/>
    </location>
</feature>
<comment type="subcellular location">
    <subcellularLocation>
        <location evidence="3">Membrane</location>
        <topology evidence="3">Multi-pass membrane protein</topology>
    </subcellularLocation>
</comment>
<dbReference type="SUPFAM" id="SSF88713">
    <property type="entry name" value="Glycoside hydrolase/deacetylase"/>
    <property type="match status" value="1"/>
</dbReference>
<evidence type="ECO:0000259" key="19">
    <source>
        <dbReference type="PROSITE" id="PS50125"/>
    </source>
</evidence>
<dbReference type="SMART" id="SM00044">
    <property type="entry name" value="CYCc"/>
    <property type="match status" value="2"/>
</dbReference>
<feature type="compositionally biased region" description="Low complexity" evidence="17">
    <location>
        <begin position="619"/>
        <end position="628"/>
    </location>
</feature>
<feature type="compositionally biased region" description="Pro residues" evidence="17">
    <location>
        <begin position="1446"/>
        <end position="1457"/>
    </location>
</feature>
<sequence>MSTTFYGLGLDDWSSSYRGIHLLNLTNQFKDKHLESAYQRYSQRQRQKSLVILNIIDIVLKTIFLIAYYVAESEQIDQSGLLPSSSYHVTENRITSNNNSLFGQIGFGLQLDQYDSPQFNHYGGAVWHTLFLVLIIYAMMPLPLVWCTACAIITSVLDLILGIIFLYAYHHDFIRMVFANFFLYACINLISMYTKYLTDCSQRNAFLETRRSIETRYKIERENGKQEKLLLSVLPPFVAYEIISDIAKQDDQSRVLPTQFHKIYIHCYNDVSILFADIQGFTALASQCSAQELVRVLNDLYARFDRKAEENYCHRIKLLGDCYYCVCGLPNARPDHAECAVEMGLHMIEDIKRVRKKTGVDLNMRIGIHSGSVLCGVIGLQKWQFDVWSNDVTLANHMESGGLPGRVHISEKTKEYLNGVYELEPGNGEERDSYLRDHGIQTYLIVKDKPKTWKPKATKTNSEPIDSIRGNESKLLQNNARKVSSTSVDVADLSNLKSLSQNDPIVMNRNVEPECDTIKHAGTVPTDNDPSSNNVHVTMKAGPVEIAVRKASVIECDSNNHQVPMTTSTSTTTTTNITTNTTTMGTCQTPNKYSPEPSSGDEHSRSEYETGLTKRRTESIGSTSTKSSSRLKHKSIKRFLKRVNVDPTSVGSSASTKATPETSITIENCPESVLVDTNGMTSNDVRLVRNMLKSVGQCRDDDNAGEWCPEIPFENITDLRYSTEEDPFETVNPQMESIKTNCIESNANSTSLPSNVVLSAKTSIVASMEHGTNLLSLPTRKTSVSPGGSSNLTNTTLASVPPAVNSVSATMIECEEISANDVSDYVVEAAEYSLKPTASGNWSTTTRKSKKMIKKVLSMSEQVDEYLDQCIEIESNKRMFQQNVKWFPLTFNDSTDESIFRKIPDLVFRSNLLCITVIWLFMLVVYCIILPISLLTFFTFLGITALFVTVFILIVFAHEDFTLKPLRLIVDSLDTNPFIRNLFLFRIRLDLNNGIKCYVSKIALYDQIINAFVDDNNLYYIGEDGIRRPLFPSTKLWNFVTIHWIERTSRLDFLWKQQAKKQLQNMREVRSCNAQLLKNILPDHVASYFLTQERPSEQLYAQSYSSCAVLFASIPNFANFYSEDVNNGVECIRLLNEIIFDFDQLLEDERYKCIEKIKTISSTYMAAAGLNPRDIGKSDGYLLNAIVDFALSMREALEDVNTHSFNNFKMRIGISNGPLVGGVIGAKKPVYDIWGNTVNEASRMDSTGIMDRIQVPSAAAHILQEEGFRLEYRGLVQVKGKGQMETYLVQGRKIERQSSMNKSQCATKSMTEVISGMVEGRRKQALSQTLSVPSPLNKSFRRSTPPPTSTQSPPPQQTQQSMMISLSVPTVGNPSADDANERHLGRKATEYLSKRRHQSRSGSQMSAGKTSASFRLRKSPTPHRLNRMMSEMSNLSRKLSTLEPTTPEPTTPEPTTLPPTTTTSRYHSNYHNDICNFTACVEPECQCLNDRPPKGLAPEIIPQFVMITFDGAVTVTNFPFYKDLFTYKNPNGCPVQATYFVSHVDTNYKLVHELHRRGNEIGAHSISKSKNNYQDYWKNLNFIGWKEEFGGQRRIISKYADIPLTDIKGARAPNLQTSGNITIAALVSEDYEYDCSSPTRAGIKTPFFPYTLDYGGQRGQDCPVQPCVHDDEHFPGFWEVPMNDLNVNYVVDNGKDFVLHHLILFSNISYLSYLKTIANLSRECATAAGCLLFNEDGTVNYTPTEDQIYNLFLDNFNRFYNGNKAPFPLYLSEDWIQQEGKRNGLFKFIETISKEHKDVYFVTIDQVIEWMKTGATAAEYEANTKCKPITNTKCMITDLDDLDLELQYAKHCDFEKVGELGGLTKRMVICNEASCPDHYPWTGRS</sequence>
<evidence type="ECO:0000256" key="7">
    <source>
        <dbReference type="ARBA" id="ARBA00022737"/>
    </source>
</evidence>
<feature type="region of interest" description="Disordered" evidence="17">
    <location>
        <begin position="561"/>
        <end position="633"/>
    </location>
</feature>
<reference evidence="20" key="1">
    <citation type="submission" date="2022-12" db="EMBL/GenBank/DDBJ databases">
        <title>Genome assemblies of Blomia tropicalis.</title>
        <authorList>
            <person name="Cui Y."/>
        </authorList>
    </citation>
    <scope>NUCLEOTIDE SEQUENCE</scope>
    <source>
        <tissue evidence="20">Adult mites</tissue>
    </source>
</reference>
<evidence type="ECO:0000256" key="6">
    <source>
        <dbReference type="ARBA" id="ARBA00022723"/>
    </source>
</evidence>
<dbReference type="PROSITE" id="PS50125">
    <property type="entry name" value="GUANYLATE_CYCLASE_2"/>
    <property type="match status" value="2"/>
</dbReference>
<feature type="transmembrane region" description="Helical" evidence="18">
    <location>
        <begin position="119"/>
        <end position="137"/>
    </location>
</feature>
<dbReference type="CDD" id="cd07302">
    <property type="entry name" value="CHD"/>
    <property type="match status" value="2"/>
</dbReference>
<evidence type="ECO:0000256" key="18">
    <source>
        <dbReference type="SAM" id="Phobius"/>
    </source>
</evidence>
<dbReference type="InterPro" id="IPR001054">
    <property type="entry name" value="A/G_cyclase"/>
</dbReference>
<feature type="transmembrane region" description="Helical" evidence="18">
    <location>
        <begin position="50"/>
        <end position="71"/>
    </location>
</feature>
<evidence type="ECO:0000256" key="8">
    <source>
        <dbReference type="ARBA" id="ARBA00022741"/>
    </source>
</evidence>
<feature type="domain" description="Guanylate cyclase" evidence="19">
    <location>
        <begin position="1108"/>
        <end position="1245"/>
    </location>
</feature>
<dbReference type="InterPro" id="IPR011330">
    <property type="entry name" value="Glyco_hydro/deAcase_b/a-brl"/>
</dbReference>
<dbReference type="GO" id="GO:0006171">
    <property type="term" value="P:cAMP biosynthetic process"/>
    <property type="evidence" value="ECO:0007669"/>
    <property type="project" value="UniProtKB-KW"/>
</dbReference>
<feature type="region of interest" description="Disordered" evidence="17">
    <location>
        <begin position="1390"/>
        <end position="1422"/>
    </location>
</feature>
<keyword evidence="14" id="KW-0325">Glycoprotein</keyword>
<dbReference type="EC" id="4.6.1.1" evidence="4"/>
<feature type="domain" description="Guanylate cyclase" evidence="19">
    <location>
        <begin position="272"/>
        <end position="399"/>
    </location>
</feature>
<feature type="compositionally biased region" description="Polar residues" evidence="17">
    <location>
        <begin position="1400"/>
        <end position="1413"/>
    </location>
</feature>
<dbReference type="InterPro" id="IPR032628">
    <property type="entry name" value="AC_N"/>
</dbReference>
<dbReference type="OMA" id="DQCIEIE"/>
<dbReference type="GO" id="GO:0005975">
    <property type="term" value="P:carbohydrate metabolic process"/>
    <property type="evidence" value="ECO:0007669"/>
    <property type="project" value="InterPro"/>
</dbReference>
<evidence type="ECO:0000256" key="12">
    <source>
        <dbReference type="ARBA" id="ARBA00022998"/>
    </source>
</evidence>
<name>A0A9Q0RRC6_BLOTA</name>
<protein>
    <recommendedName>
        <fullName evidence="4">adenylate cyclase</fullName>
        <ecNumber evidence="4">4.6.1.1</ecNumber>
    </recommendedName>
</protein>
<dbReference type="FunFam" id="3.30.70.1230:FF:000114">
    <property type="entry name" value="Adenylate cyclase 8 (brain)"/>
    <property type="match status" value="1"/>
</dbReference>
<keyword evidence="21" id="KW-1185">Reference proteome</keyword>
<evidence type="ECO:0000256" key="9">
    <source>
        <dbReference type="ARBA" id="ARBA00022840"/>
    </source>
</evidence>
<keyword evidence="6" id="KW-0479">Metal-binding</keyword>
<evidence type="ECO:0000256" key="17">
    <source>
        <dbReference type="SAM" id="MobiDB-lite"/>
    </source>
</evidence>